<evidence type="ECO:0000256" key="1">
    <source>
        <dbReference type="ARBA" id="ARBA00004123"/>
    </source>
</evidence>
<keyword evidence="5" id="KW-0694">RNA-binding</keyword>
<dbReference type="PANTHER" id="PTHR21551:SF0">
    <property type="entry name" value="PROTEIN ASSOCIATED WITH TOPO II RELATED-1, ISOFORM A"/>
    <property type="match status" value="1"/>
</dbReference>
<feature type="compositionally biased region" description="Basic and acidic residues" evidence="7">
    <location>
        <begin position="11"/>
        <end position="24"/>
    </location>
</feature>
<dbReference type="GO" id="GO:0000932">
    <property type="term" value="C:P-body"/>
    <property type="evidence" value="ECO:0007669"/>
    <property type="project" value="UniProtKB-SubCell"/>
</dbReference>
<dbReference type="GO" id="GO:0033962">
    <property type="term" value="P:P-body assembly"/>
    <property type="evidence" value="ECO:0007669"/>
    <property type="project" value="TreeGrafter"/>
</dbReference>
<feature type="compositionally biased region" description="Basic residues" evidence="7">
    <location>
        <begin position="406"/>
        <end position="418"/>
    </location>
</feature>
<evidence type="ECO:0000256" key="2">
    <source>
        <dbReference type="ARBA" id="ARBA00004201"/>
    </source>
</evidence>
<feature type="region of interest" description="Disordered" evidence="7">
    <location>
        <begin position="93"/>
        <end position="128"/>
    </location>
</feature>
<reference evidence="9" key="1">
    <citation type="journal article" date="2020" name="Stud. Mycol.">
        <title>101 Dothideomycetes genomes: a test case for predicting lifestyles and emergence of pathogens.</title>
        <authorList>
            <person name="Haridas S."/>
            <person name="Albert R."/>
            <person name="Binder M."/>
            <person name="Bloem J."/>
            <person name="Labutti K."/>
            <person name="Salamov A."/>
            <person name="Andreopoulos B."/>
            <person name="Baker S."/>
            <person name="Barry K."/>
            <person name="Bills G."/>
            <person name="Bluhm B."/>
            <person name="Cannon C."/>
            <person name="Castanera R."/>
            <person name="Culley D."/>
            <person name="Daum C."/>
            <person name="Ezra D."/>
            <person name="Gonzalez J."/>
            <person name="Henrissat B."/>
            <person name="Kuo A."/>
            <person name="Liang C."/>
            <person name="Lipzen A."/>
            <person name="Lutzoni F."/>
            <person name="Magnuson J."/>
            <person name="Mondo S."/>
            <person name="Nolan M."/>
            <person name="Ohm R."/>
            <person name="Pangilinan J."/>
            <person name="Park H.-J."/>
            <person name="Ramirez L."/>
            <person name="Alfaro M."/>
            <person name="Sun H."/>
            <person name="Tritt A."/>
            <person name="Yoshinaga Y."/>
            <person name="Zwiers L.-H."/>
            <person name="Turgeon B."/>
            <person name="Goodwin S."/>
            <person name="Spatafora J."/>
            <person name="Crous P."/>
            <person name="Grigoriev I."/>
        </authorList>
    </citation>
    <scope>NUCLEOTIDE SEQUENCE</scope>
    <source>
        <strain evidence="9">CBS 480.64</strain>
    </source>
</reference>
<evidence type="ECO:0000259" key="8">
    <source>
        <dbReference type="Pfam" id="PF09770"/>
    </source>
</evidence>
<gene>
    <name evidence="9" type="ORF">K470DRAFT_231453</name>
</gene>
<feature type="compositionally biased region" description="Acidic residues" evidence="7">
    <location>
        <begin position="29"/>
        <end position="59"/>
    </location>
</feature>
<evidence type="ECO:0000256" key="7">
    <source>
        <dbReference type="SAM" id="MobiDB-lite"/>
    </source>
</evidence>
<dbReference type="Pfam" id="PF09770">
    <property type="entry name" value="PAT1"/>
    <property type="match status" value="2"/>
</dbReference>
<feature type="compositionally biased region" description="Low complexity" evidence="7">
    <location>
        <begin position="283"/>
        <end position="295"/>
    </location>
</feature>
<keyword evidence="4" id="KW-0963">Cytoplasm</keyword>
<organism evidence="9 10">
    <name type="scientific">Piedraia hortae CBS 480.64</name>
    <dbReference type="NCBI Taxonomy" id="1314780"/>
    <lineage>
        <taxon>Eukaryota</taxon>
        <taxon>Fungi</taxon>
        <taxon>Dikarya</taxon>
        <taxon>Ascomycota</taxon>
        <taxon>Pezizomycotina</taxon>
        <taxon>Dothideomycetes</taxon>
        <taxon>Dothideomycetidae</taxon>
        <taxon>Capnodiales</taxon>
        <taxon>Piedraiaceae</taxon>
        <taxon>Piedraia</taxon>
    </lineage>
</organism>
<accession>A0A6A7C2V6</accession>
<dbReference type="OrthoDB" id="74835at2759"/>
<evidence type="ECO:0000313" key="10">
    <source>
        <dbReference type="Proteomes" id="UP000799421"/>
    </source>
</evidence>
<proteinExistence type="inferred from homology"/>
<keyword evidence="6" id="KW-0539">Nucleus</keyword>
<dbReference type="GO" id="GO:0005634">
    <property type="term" value="C:nucleus"/>
    <property type="evidence" value="ECO:0007669"/>
    <property type="project" value="UniProtKB-SubCell"/>
</dbReference>
<name>A0A6A7C2V6_9PEZI</name>
<dbReference type="PANTHER" id="PTHR21551">
    <property type="entry name" value="TOPOISOMERASE II-ASSOCIATED PROTEIN PAT1"/>
    <property type="match status" value="1"/>
</dbReference>
<evidence type="ECO:0000256" key="3">
    <source>
        <dbReference type="ARBA" id="ARBA00009138"/>
    </source>
</evidence>
<dbReference type="InterPro" id="IPR039900">
    <property type="entry name" value="Pat1-like"/>
</dbReference>
<dbReference type="GO" id="GO:0000290">
    <property type="term" value="P:deadenylation-dependent decapping of nuclear-transcribed mRNA"/>
    <property type="evidence" value="ECO:0007669"/>
    <property type="project" value="InterPro"/>
</dbReference>
<dbReference type="EMBL" id="MU005976">
    <property type="protein sequence ID" value="KAF2861038.1"/>
    <property type="molecule type" value="Genomic_DNA"/>
</dbReference>
<dbReference type="GO" id="GO:0003723">
    <property type="term" value="F:RNA binding"/>
    <property type="evidence" value="ECO:0007669"/>
    <property type="project" value="UniProtKB-KW"/>
</dbReference>
<evidence type="ECO:0000256" key="6">
    <source>
        <dbReference type="ARBA" id="ARBA00023242"/>
    </source>
</evidence>
<protein>
    <recommendedName>
        <fullName evidence="8">mRNA decay factor PAT1 domain-containing protein</fullName>
    </recommendedName>
</protein>
<comment type="similarity">
    <text evidence="3">Belongs to the PAT1 family.</text>
</comment>
<evidence type="ECO:0000256" key="5">
    <source>
        <dbReference type="ARBA" id="ARBA00022884"/>
    </source>
</evidence>
<comment type="subcellular location">
    <subcellularLocation>
        <location evidence="2">Cytoplasm</location>
        <location evidence="2">P-body</location>
    </subcellularLocation>
    <subcellularLocation>
        <location evidence="1">Nucleus</location>
    </subcellularLocation>
</comment>
<feature type="region of interest" description="Disordered" evidence="7">
    <location>
        <begin position="402"/>
        <end position="423"/>
    </location>
</feature>
<feature type="region of interest" description="Disordered" evidence="7">
    <location>
        <begin position="269"/>
        <end position="302"/>
    </location>
</feature>
<dbReference type="Proteomes" id="UP000799421">
    <property type="component" value="Unassembled WGS sequence"/>
</dbReference>
<dbReference type="InterPro" id="IPR019167">
    <property type="entry name" value="PAT1_dom"/>
</dbReference>
<feature type="domain" description="mRNA decay factor PAT1" evidence="8">
    <location>
        <begin position="209"/>
        <end position="795"/>
    </location>
</feature>
<feature type="domain" description="mRNA decay factor PAT1" evidence="8">
    <location>
        <begin position="1"/>
        <end position="201"/>
    </location>
</feature>
<dbReference type="AlphaFoldDB" id="A0A6A7C2V6"/>
<feature type="region of interest" description="Disordered" evidence="7">
    <location>
        <begin position="1"/>
        <end position="69"/>
    </location>
</feature>
<evidence type="ECO:0000256" key="4">
    <source>
        <dbReference type="ARBA" id="ARBA00022490"/>
    </source>
</evidence>
<keyword evidence="10" id="KW-1185">Reference proteome</keyword>
<evidence type="ECO:0000313" key="9">
    <source>
        <dbReference type="EMBL" id="KAF2861038.1"/>
    </source>
</evidence>
<sequence>MAFFGLAQPTETDKSRINFNHRDPFAGLNDDDDQGEALDFEDTYDGLGDELEESGDAFNDDTFGGDMPTTRQALGTDFDFAGQTAQMRESLLKDESRTLSRDQGLPPFKAQSPRDQAFHRAQSQRPAKTGYEAYKQPEYIPKLEADASIWGLKSPAVKAPEPSTASGKKMLSVEEVEAMMRAHTVQAPPQPTEDVLEKQSQGLRSMLGLEQPQQVQILQRPLVPGTAHPIGSPPPGPIHPHYGPIPHQMPHYGPPTQAMGHHPLPHQMPLGLGMSPGPPVPPGHHNGPSHPSIPGLNPQSLPPAEREAYLASEAARAKRTHKILMLSKNNGLMTPQDKNFITRIQLQQLLTATGGVDNAAGSEGQLMEDFYYQVYVQIRGPPQSGPTLGRQTQLEQTYLLQQNGHRPGHGNNRNRGHPRGGDTHVQRMEQQVARAVEAAKNRPKTVNKDLVSEGSLGKIAFSNAKTPRPLLHIKRVESQSAVPKEKTRVVVYNRQAILRDIERLYDALMTLEDHERKFPAAPTEDSSPEFIEAHMHWRKEREGLNASIWDRMRIMDQSTPHPYIQMLNYSKCRVLTPRICRQLDDQQRLTVLTLISIHLDELDVIRSASSPDQQQAIEEFVTCVLPSLFTYVNTAPLAIIIGLLDLILERTEIQKGVTTKVVTSLLTMLISRAELVKESLMPASGFGNPLSGEVAQWTETYDRLFDAVEPVLPYIFPESSTTKDGAGGEDVHVWQWLAALAVGANSEQQQRLVLGVKEKVMSTVKHAKGLPDGPLKEKRIADVNLFLRAIGLDVELLG</sequence>